<organism evidence="3 4">
    <name type="scientific">Ligilactobacillus salivarius</name>
    <dbReference type="NCBI Taxonomy" id="1624"/>
    <lineage>
        <taxon>Bacteria</taxon>
        <taxon>Bacillati</taxon>
        <taxon>Bacillota</taxon>
        <taxon>Bacilli</taxon>
        <taxon>Lactobacillales</taxon>
        <taxon>Lactobacillaceae</taxon>
        <taxon>Ligilactobacillus</taxon>
    </lineage>
</organism>
<feature type="transmembrane region" description="Helical" evidence="2">
    <location>
        <begin position="435"/>
        <end position="456"/>
    </location>
</feature>
<feature type="transmembrane region" description="Helical" evidence="2">
    <location>
        <begin position="397"/>
        <end position="415"/>
    </location>
</feature>
<keyword evidence="2" id="KW-1133">Transmembrane helix</keyword>
<dbReference type="PANTHER" id="PTHR11328:SF24">
    <property type="entry name" value="MAJOR FACILITATOR SUPERFAMILY (MFS) PROFILE DOMAIN-CONTAINING PROTEIN"/>
    <property type="match status" value="1"/>
</dbReference>
<keyword evidence="1" id="KW-0813">Transport</keyword>
<keyword evidence="2" id="KW-0472">Membrane</keyword>
<evidence type="ECO:0000313" key="4">
    <source>
        <dbReference type="Proteomes" id="UP000192638"/>
    </source>
</evidence>
<proteinExistence type="predicted"/>
<dbReference type="InterPro" id="IPR039672">
    <property type="entry name" value="MFS_2"/>
</dbReference>
<sequence>MQNKGPAATAKGLTTVQVNAKPFGMQDKFGYMLGDIGNDAILGLVNSFLMIYYTNVLGIAGGVVGILFLVSRCIDAFSDLAVGRMIDVAELTPKGRFLPWINRMKWPFCAFSLLLFAPFVSSWGLTAKIAYVFVTYLAWGILLSCINIPFGSMASAISDDPDDRASLSTFRAVGAAVGMSATGFLIPMFIYTKHPDGTKSLSGNRFFIIAIVCVAIAFTVYNIIYHILVERVQVKKKEKVTVSHLLKGLFTDRSILVLIIVDFFVVLTQILFGTTTTYLFNDYFHNSAAMSVAMLFNWGTVIIVSGPTIHFIKKYGKKEVAMFTLPLSSIVFLILFFMHTHNAWLYVVLMFFGTIGYSVFNVMVWALITDVIDAHQYNTGLREDGTVYGLNSFARKVAQAVAGGIGGFMLTLIGYQSSNTGGAVQSAIVENRIYALTNLLPAILFGIATLILIFGYPLDKKTTDKIAADLREKRKENM</sequence>
<dbReference type="GO" id="GO:0006814">
    <property type="term" value="P:sodium ion transport"/>
    <property type="evidence" value="ECO:0007669"/>
    <property type="project" value="InterPro"/>
</dbReference>
<feature type="transmembrane region" description="Helical" evidence="2">
    <location>
        <begin position="206"/>
        <end position="229"/>
    </location>
</feature>
<feature type="transmembrane region" description="Helical" evidence="2">
    <location>
        <begin position="344"/>
        <end position="368"/>
    </location>
</feature>
<feature type="transmembrane region" description="Helical" evidence="2">
    <location>
        <begin position="50"/>
        <end position="70"/>
    </location>
</feature>
<feature type="transmembrane region" description="Helical" evidence="2">
    <location>
        <begin position="292"/>
        <end position="312"/>
    </location>
</feature>
<dbReference type="Proteomes" id="UP000192638">
    <property type="component" value="Unassembled WGS sequence"/>
</dbReference>
<dbReference type="AlphaFoldDB" id="A0A1V9QLX9"/>
<dbReference type="CDD" id="cd17332">
    <property type="entry name" value="MFS_MelB_like"/>
    <property type="match status" value="1"/>
</dbReference>
<keyword evidence="1" id="KW-0762">Sugar transport</keyword>
<dbReference type="GO" id="GO:0005886">
    <property type="term" value="C:plasma membrane"/>
    <property type="evidence" value="ECO:0007669"/>
    <property type="project" value="TreeGrafter"/>
</dbReference>
<protein>
    <submittedName>
        <fullName evidence="3">MFS transporter</fullName>
    </submittedName>
</protein>
<dbReference type="Gene3D" id="1.20.1250.20">
    <property type="entry name" value="MFS general substrate transporter like domains"/>
    <property type="match status" value="2"/>
</dbReference>
<dbReference type="Pfam" id="PF13347">
    <property type="entry name" value="MFS_2"/>
    <property type="match status" value="1"/>
</dbReference>
<feature type="transmembrane region" description="Helical" evidence="2">
    <location>
        <begin position="255"/>
        <end position="280"/>
    </location>
</feature>
<dbReference type="SUPFAM" id="SSF103473">
    <property type="entry name" value="MFS general substrate transporter"/>
    <property type="match status" value="1"/>
</dbReference>
<dbReference type="PANTHER" id="PTHR11328">
    <property type="entry name" value="MAJOR FACILITATOR SUPERFAMILY DOMAIN-CONTAINING PROTEIN"/>
    <property type="match status" value="1"/>
</dbReference>
<keyword evidence="2" id="KW-0812">Transmembrane</keyword>
<evidence type="ECO:0000256" key="1">
    <source>
        <dbReference type="ARBA" id="ARBA00022597"/>
    </source>
</evidence>
<feature type="transmembrane region" description="Helical" evidence="2">
    <location>
        <begin position="319"/>
        <end position="338"/>
    </location>
</feature>
<dbReference type="InterPro" id="IPR036259">
    <property type="entry name" value="MFS_trans_sf"/>
</dbReference>
<comment type="caution">
    <text evidence="3">The sequence shown here is derived from an EMBL/GenBank/DDBJ whole genome shotgun (WGS) entry which is preliminary data.</text>
</comment>
<evidence type="ECO:0000313" key="3">
    <source>
        <dbReference type="EMBL" id="OQQ81857.1"/>
    </source>
</evidence>
<accession>A0A1V9QLX9</accession>
<feature type="transmembrane region" description="Helical" evidence="2">
    <location>
        <begin position="129"/>
        <end position="150"/>
    </location>
</feature>
<dbReference type="InterPro" id="IPR001927">
    <property type="entry name" value="Na/Gal_symport"/>
</dbReference>
<name>A0A1V9QLX9_9LACO</name>
<dbReference type="NCBIfam" id="TIGR00792">
    <property type="entry name" value="gph"/>
    <property type="match status" value="1"/>
</dbReference>
<gene>
    <name evidence="3" type="ORF">B6U60_09625</name>
</gene>
<evidence type="ECO:0000256" key="2">
    <source>
        <dbReference type="SAM" id="Phobius"/>
    </source>
</evidence>
<dbReference type="EMBL" id="NBEB01000102">
    <property type="protein sequence ID" value="OQQ81857.1"/>
    <property type="molecule type" value="Genomic_DNA"/>
</dbReference>
<dbReference type="GO" id="GO:0008643">
    <property type="term" value="P:carbohydrate transport"/>
    <property type="evidence" value="ECO:0007669"/>
    <property type="project" value="InterPro"/>
</dbReference>
<reference evidence="3 4" key="1">
    <citation type="submission" date="2017-03" db="EMBL/GenBank/DDBJ databases">
        <title>Phylogenomics and comparative genomics of Lactobacillus salivarius, a mammalian gut commensal.</title>
        <authorList>
            <person name="Harris H.M."/>
        </authorList>
    </citation>
    <scope>NUCLEOTIDE SEQUENCE [LARGE SCALE GENOMIC DNA]</scope>
    <source>
        <strain evidence="3 4">LMG 14477</strain>
    </source>
</reference>
<feature type="transmembrane region" description="Helical" evidence="2">
    <location>
        <begin position="106"/>
        <end position="123"/>
    </location>
</feature>
<dbReference type="GO" id="GO:0015293">
    <property type="term" value="F:symporter activity"/>
    <property type="evidence" value="ECO:0007669"/>
    <property type="project" value="InterPro"/>
</dbReference>
<feature type="transmembrane region" description="Helical" evidence="2">
    <location>
        <begin position="170"/>
        <end position="191"/>
    </location>
</feature>
<dbReference type="RefSeq" id="WP_081531089.1">
    <property type="nucleotide sequence ID" value="NZ_JAUDCU010000008.1"/>
</dbReference>